<keyword evidence="2" id="KW-1185">Reference proteome</keyword>
<evidence type="ECO:0000313" key="2">
    <source>
        <dbReference type="Proteomes" id="UP000002630"/>
    </source>
</evidence>
<dbReference type="InParanoid" id="D8LPK9"/>
<sequence length="518" mass="60310">MFDVARDITEEMSSLRYEGRAWIWSRVQGSRDVDYQMSRQPLIMDFKTCTYLFGGASYHVHSENDNSKFSHILPGVHDIDLMCQIISVDTETPGVPRTDQVSPFDEHVMKDLMSRDNEDVLHQPGAAPYIFRKMIDRMKRRLESVRPTMYYYRRTDSGSDPDEILVVPSSIGERVEGIFYQEIVNDIFRVLVAQEADDIKVQIEVTVQMGDFTGHDHVFEIVIPNKLMRVRSDCDELVNVDGIFLDTKRTLFQKNMISAIHRRYMAEALVGVEGQEFEALHAFGKCALDILRLTYIILTDLDSDSPWVTTPIDVHRLKWNLFVEMRKTADFVQRTPIDYFVEYMEYLAPCIDRSGVGAFRLERNPVSSELMAEILRLFSNFSSEFLGRETAKLAKTVHDASEAKGLLFKPVDLLVRQIPPHKRMMERMQTRYMEDWSSRDFEVRAEVHRYPREFHGGLFQKRGSKMYVTLDDNLRHVVERYYVKGTRIYFDLDDGRRVSVGSFEFNGKVLDAIRLQSM</sequence>
<reference evidence="1 2" key="1">
    <citation type="journal article" date="2010" name="Nature">
        <title>The Ectocarpus genome and the independent evolution of multicellularity in brown algae.</title>
        <authorList>
            <person name="Cock J.M."/>
            <person name="Sterck L."/>
            <person name="Rouze P."/>
            <person name="Scornet D."/>
            <person name="Allen A.E."/>
            <person name="Amoutzias G."/>
            <person name="Anthouard V."/>
            <person name="Artiguenave F."/>
            <person name="Aury J.M."/>
            <person name="Badger J.H."/>
            <person name="Beszteri B."/>
            <person name="Billiau K."/>
            <person name="Bonnet E."/>
            <person name="Bothwell J.H."/>
            <person name="Bowler C."/>
            <person name="Boyen C."/>
            <person name="Brownlee C."/>
            <person name="Carrano C.J."/>
            <person name="Charrier B."/>
            <person name="Cho G.Y."/>
            <person name="Coelho S.M."/>
            <person name="Collen J."/>
            <person name="Corre E."/>
            <person name="Da Silva C."/>
            <person name="Delage L."/>
            <person name="Delaroque N."/>
            <person name="Dittami S.M."/>
            <person name="Doulbeau S."/>
            <person name="Elias M."/>
            <person name="Farnham G."/>
            <person name="Gachon C.M."/>
            <person name="Gschloessl B."/>
            <person name="Heesch S."/>
            <person name="Jabbari K."/>
            <person name="Jubin C."/>
            <person name="Kawai H."/>
            <person name="Kimura K."/>
            <person name="Kloareg B."/>
            <person name="Kupper F.C."/>
            <person name="Lang D."/>
            <person name="Le Bail A."/>
            <person name="Leblanc C."/>
            <person name="Lerouge P."/>
            <person name="Lohr M."/>
            <person name="Lopez P.J."/>
            <person name="Martens C."/>
            <person name="Maumus F."/>
            <person name="Michel G."/>
            <person name="Miranda-Saavedra D."/>
            <person name="Morales J."/>
            <person name="Moreau H."/>
            <person name="Motomura T."/>
            <person name="Nagasato C."/>
            <person name="Napoli C.A."/>
            <person name="Nelson D.R."/>
            <person name="Nyvall-Collen P."/>
            <person name="Peters A.F."/>
            <person name="Pommier C."/>
            <person name="Potin P."/>
            <person name="Poulain J."/>
            <person name="Quesneville H."/>
            <person name="Read B."/>
            <person name="Rensing S.A."/>
            <person name="Ritter A."/>
            <person name="Rousvoal S."/>
            <person name="Samanta M."/>
            <person name="Samson G."/>
            <person name="Schroeder D.C."/>
            <person name="Segurens B."/>
            <person name="Strittmatter M."/>
            <person name="Tonon T."/>
            <person name="Tregear J.W."/>
            <person name="Valentin K."/>
            <person name="von Dassow P."/>
            <person name="Yamagishi T."/>
            <person name="Van de Peer Y."/>
            <person name="Wincker P."/>
        </authorList>
    </citation>
    <scope>NUCLEOTIDE SEQUENCE [LARGE SCALE GENOMIC DNA]</scope>
    <source>
        <strain evidence="2">Ec32 / CCAP1310/4</strain>
    </source>
</reference>
<evidence type="ECO:0000313" key="1">
    <source>
        <dbReference type="EMBL" id="CBN80481.1"/>
    </source>
</evidence>
<dbReference type="AlphaFoldDB" id="D8LPK9"/>
<protein>
    <submittedName>
        <fullName evidence="1">EsV-1-147</fullName>
    </submittedName>
</protein>
<dbReference type="Proteomes" id="UP000002630">
    <property type="component" value="Linkage Group LG16"/>
</dbReference>
<dbReference type="EMBL" id="FN649741">
    <property type="protein sequence ID" value="CBN80481.1"/>
    <property type="molecule type" value="Genomic_DNA"/>
</dbReference>
<proteinExistence type="predicted"/>
<name>D8LPK9_ECTSI</name>
<gene>
    <name evidence="1" type="ORF">Esi_0052_0170</name>
</gene>
<organism evidence="1 2">
    <name type="scientific">Ectocarpus siliculosus</name>
    <name type="common">Brown alga</name>
    <name type="synonym">Conferva siliculosa</name>
    <dbReference type="NCBI Taxonomy" id="2880"/>
    <lineage>
        <taxon>Eukaryota</taxon>
        <taxon>Sar</taxon>
        <taxon>Stramenopiles</taxon>
        <taxon>Ochrophyta</taxon>
        <taxon>PX clade</taxon>
        <taxon>Phaeophyceae</taxon>
        <taxon>Ectocarpales</taxon>
        <taxon>Ectocarpaceae</taxon>
        <taxon>Ectocarpus</taxon>
    </lineage>
</organism>
<dbReference type="EMBL" id="FN648730">
    <property type="protein sequence ID" value="CBN80481.1"/>
    <property type="molecule type" value="Genomic_DNA"/>
</dbReference>
<accession>D8LPK9</accession>